<name>A0ABY5DSV5_9ACTN</name>
<dbReference type="Proteomes" id="UP001056035">
    <property type="component" value="Chromosome"/>
</dbReference>
<reference evidence="1 2" key="1">
    <citation type="submission" date="2022-06" db="EMBL/GenBank/DDBJ databases">
        <title>Paraconexibacter antarcticus.</title>
        <authorList>
            <person name="Kim C.S."/>
        </authorList>
    </citation>
    <scope>NUCLEOTIDE SEQUENCE [LARGE SCALE GENOMIC DNA]</scope>
    <source>
        <strain evidence="1 2">02-257</strain>
    </source>
</reference>
<dbReference type="EMBL" id="CP098502">
    <property type="protein sequence ID" value="UTI63902.1"/>
    <property type="molecule type" value="Genomic_DNA"/>
</dbReference>
<proteinExistence type="predicted"/>
<accession>A0ABY5DSV5</accession>
<sequence length="369" mass="39736">MSANGIIQETELIDAATRWLGERMPDTWIVERAKRDPINVAEPGVDDLIELRAPNGTYSTVAVEARAAMEPRDVDRLLTGIARSLRALAGYVPLLIVAPWLSGRTRELLAGQNVNYLDLTGNALLKLDNPAVFIQSDGAARNPNPEPRKPASIRGPRAARLIRLLVDVRPPYGVTEIASAADVNPGYVSRLLDALDRDALITRGRRGVVDTVDVPALLRAWASDYDVFKRELVTTYVAPAGAATALAKLADTSMRTTVTGSFAAVRLAPVAAPSLLAIYCEDPRTTAEDLGLLPADDGANVTLLRPFDDVVWERVTVSDGVSFAAASQVAVDCLTGNGRMPAEGEAVLGWMAENEDQWRQASLPARPLR</sequence>
<keyword evidence="2" id="KW-1185">Reference proteome</keyword>
<dbReference type="InterPro" id="IPR036390">
    <property type="entry name" value="WH_DNA-bd_sf"/>
</dbReference>
<dbReference type="SUPFAM" id="SSF46785">
    <property type="entry name" value="Winged helix' DNA-binding domain"/>
    <property type="match status" value="1"/>
</dbReference>
<gene>
    <name evidence="1" type="ORF">NBH00_21475</name>
</gene>
<protein>
    <submittedName>
        <fullName evidence="1">Uncharacterized protein</fullName>
    </submittedName>
</protein>
<dbReference type="RefSeq" id="WP_254570622.1">
    <property type="nucleotide sequence ID" value="NZ_CP098502.1"/>
</dbReference>
<evidence type="ECO:0000313" key="2">
    <source>
        <dbReference type="Proteomes" id="UP001056035"/>
    </source>
</evidence>
<evidence type="ECO:0000313" key="1">
    <source>
        <dbReference type="EMBL" id="UTI63902.1"/>
    </source>
</evidence>
<organism evidence="1 2">
    <name type="scientific">Paraconexibacter antarcticus</name>
    <dbReference type="NCBI Taxonomy" id="2949664"/>
    <lineage>
        <taxon>Bacteria</taxon>
        <taxon>Bacillati</taxon>
        <taxon>Actinomycetota</taxon>
        <taxon>Thermoleophilia</taxon>
        <taxon>Solirubrobacterales</taxon>
        <taxon>Paraconexibacteraceae</taxon>
        <taxon>Paraconexibacter</taxon>
    </lineage>
</organism>